<dbReference type="HAMAP" id="MF_00045">
    <property type="entry name" value="Oligoribonuclease"/>
    <property type="match status" value="1"/>
</dbReference>
<dbReference type="GO" id="GO:0003676">
    <property type="term" value="F:nucleic acid binding"/>
    <property type="evidence" value="ECO:0007669"/>
    <property type="project" value="InterPro"/>
</dbReference>
<keyword evidence="4 6" id="KW-0269">Exonuclease</keyword>
<dbReference type="GO" id="GO:0006259">
    <property type="term" value="P:DNA metabolic process"/>
    <property type="evidence" value="ECO:0007669"/>
    <property type="project" value="UniProtKB-ARBA"/>
</dbReference>
<evidence type="ECO:0000256" key="7">
    <source>
        <dbReference type="SAM" id="MobiDB-lite"/>
    </source>
</evidence>
<evidence type="ECO:0000259" key="8">
    <source>
        <dbReference type="SMART" id="SM00479"/>
    </source>
</evidence>
<dbReference type="FunFam" id="3.30.420.10:FF:000003">
    <property type="entry name" value="Oligoribonuclease"/>
    <property type="match status" value="1"/>
</dbReference>
<keyword evidence="6" id="KW-0963">Cytoplasm</keyword>
<feature type="compositionally biased region" description="Pro residues" evidence="7">
    <location>
        <begin position="1"/>
        <end position="10"/>
    </location>
</feature>
<dbReference type="NCBIfam" id="NF003765">
    <property type="entry name" value="PRK05359.1"/>
    <property type="match status" value="1"/>
</dbReference>
<feature type="active site" evidence="6">
    <location>
        <position position="158"/>
    </location>
</feature>
<dbReference type="EMBL" id="NSJD01000008">
    <property type="protein sequence ID" value="PAT40236.1"/>
    <property type="molecule type" value="Genomic_DNA"/>
</dbReference>
<keyword evidence="2 6" id="KW-0540">Nuclease</keyword>
<dbReference type="GO" id="GO:0000175">
    <property type="term" value="F:3'-5'-RNA exonuclease activity"/>
    <property type="evidence" value="ECO:0007669"/>
    <property type="project" value="InterPro"/>
</dbReference>
<name>A0A2A2AQX1_9BURK</name>
<dbReference type="PANTHER" id="PTHR11046:SF0">
    <property type="entry name" value="OLIGORIBONUCLEASE, MITOCHONDRIAL"/>
    <property type="match status" value="1"/>
</dbReference>
<accession>A0A2A2AQX1</accession>
<evidence type="ECO:0000313" key="9">
    <source>
        <dbReference type="EMBL" id="PAT40236.1"/>
    </source>
</evidence>
<evidence type="ECO:0000256" key="3">
    <source>
        <dbReference type="ARBA" id="ARBA00022801"/>
    </source>
</evidence>
<evidence type="ECO:0000256" key="1">
    <source>
        <dbReference type="ARBA" id="ARBA00009921"/>
    </source>
</evidence>
<dbReference type="InterPro" id="IPR036397">
    <property type="entry name" value="RNaseH_sf"/>
</dbReference>
<dbReference type="PANTHER" id="PTHR11046">
    <property type="entry name" value="OLIGORIBONUCLEASE, MITOCHONDRIAL"/>
    <property type="match status" value="1"/>
</dbReference>
<evidence type="ECO:0000256" key="6">
    <source>
        <dbReference type="HAMAP-Rule" id="MF_00045"/>
    </source>
</evidence>
<dbReference type="InterPro" id="IPR012337">
    <property type="entry name" value="RNaseH-like_sf"/>
</dbReference>
<evidence type="ECO:0000256" key="4">
    <source>
        <dbReference type="ARBA" id="ARBA00022839"/>
    </source>
</evidence>
<gene>
    <name evidence="6" type="primary">orn</name>
    <name evidence="9" type="ORF">CK623_06660</name>
</gene>
<organism evidence="9 10">
    <name type="scientific">Vandammella animalimorsus</name>
    <dbReference type="NCBI Taxonomy" id="2029117"/>
    <lineage>
        <taxon>Bacteria</taxon>
        <taxon>Pseudomonadati</taxon>
        <taxon>Pseudomonadota</taxon>
        <taxon>Betaproteobacteria</taxon>
        <taxon>Burkholderiales</taxon>
        <taxon>Comamonadaceae</taxon>
        <taxon>Vandammella</taxon>
    </lineage>
</organism>
<evidence type="ECO:0000313" key="10">
    <source>
        <dbReference type="Proteomes" id="UP000218644"/>
    </source>
</evidence>
<dbReference type="AlphaFoldDB" id="A0A2A2AQX1"/>
<feature type="domain" description="Exonuclease" evidence="8">
    <location>
        <begin position="36"/>
        <end position="209"/>
    </location>
</feature>
<evidence type="ECO:0000256" key="5">
    <source>
        <dbReference type="ARBA" id="ARBA00070964"/>
    </source>
</evidence>
<dbReference type="RefSeq" id="WP_095556903.1">
    <property type="nucleotide sequence ID" value="NZ_NSJD01000008.1"/>
</dbReference>
<dbReference type="CDD" id="cd06135">
    <property type="entry name" value="Orn"/>
    <property type="match status" value="1"/>
</dbReference>
<dbReference type="InterPro" id="IPR022894">
    <property type="entry name" value="Oligoribonuclease"/>
</dbReference>
<sequence length="210" mass="23216">MNTHQPPAPTAAPAAAPSATAADTAAAPTLAKSDDNLIWLDCEMSGLNPETDRLLEIAVIVTGPQLQPRIEGPVLVIHQSDDVLNGMDAWNKGTHGRSGLTGKVRASSIDEAQAEAQLLQFLRRYVAKGKSPMCGNTIGQDRRFLVKYMPKLEAFFHYRNVDVSTLKELTRRWQPGIANQFKKAQKHTALADVHESIDELQFYREQVMKI</sequence>
<dbReference type="InterPro" id="IPR013520">
    <property type="entry name" value="Ribonucl_H"/>
</dbReference>
<proteinExistence type="inferred from homology"/>
<keyword evidence="3 6" id="KW-0378">Hydrolase</keyword>
<reference evidence="9 10" key="1">
    <citation type="submission" date="2017-08" db="EMBL/GenBank/DDBJ databases">
        <title>WGS of Clinical strains of the CDC Group NO-1 linked to zoonotic infections in humans.</title>
        <authorList>
            <person name="Bernier A.-M."/>
            <person name="Bernard K."/>
        </authorList>
    </citation>
    <scope>NUCLEOTIDE SEQUENCE [LARGE SCALE GENOMIC DNA]</scope>
    <source>
        <strain evidence="9 10">NML79-0751</strain>
    </source>
</reference>
<dbReference type="GO" id="GO:0005737">
    <property type="term" value="C:cytoplasm"/>
    <property type="evidence" value="ECO:0007669"/>
    <property type="project" value="UniProtKB-SubCell"/>
</dbReference>
<dbReference type="Gene3D" id="3.30.420.10">
    <property type="entry name" value="Ribonuclease H-like superfamily/Ribonuclease H"/>
    <property type="match status" value="1"/>
</dbReference>
<dbReference type="SMART" id="SM00479">
    <property type="entry name" value="EXOIII"/>
    <property type="match status" value="1"/>
</dbReference>
<dbReference type="SUPFAM" id="SSF53098">
    <property type="entry name" value="Ribonuclease H-like"/>
    <property type="match status" value="1"/>
</dbReference>
<comment type="similarity">
    <text evidence="1 6">Belongs to the oligoribonuclease family.</text>
</comment>
<protein>
    <recommendedName>
        <fullName evidence="5 6">Oligoribonuclease</fullName>
        <ecNumber evidence="6">3.1.-.-</ecNumber>
    </recommendedName>
</protein>
<evidence type="ECO:0000256" key="2">
    <source>
        <dbReference type="ARBA" id="ARBA00022722"/>
    </source>
</evidence>
<comment type="subcellular location">
    <subcellularLocation>
        <location evidence="6">Cytoplasm</location>
    </subcellularLocation>
</comment>
<comment type="caution">
    <text evidence="9">The sequence shown here is derived from an EMBL/GenBank/DDBJ whole genome shotgun (WGS) entry which is preliminary data.</text>
</comment>
<dbReference type="Pfam" id="PF00929">
    <property type="entry name" value="RNase_T"/>
    <property type="match status" value="1"/>
</dbReference>
<dbReference type="EC" id="3.1.-.-" evidence="6"/>
<comment type="function">
    <text evidence="6">3'-to-5' exoribonuclease specific for small oligoribonucleotides.</text>
</comment>
<dbReference type="Proteomes" id="UP000218644">
    <property type="component" value="Unassembled WGS sequence"/>
</dbReference>
<feature type="region of interest" description="Disordered" evidence="7">
    <location>
        <begin position="1"/>
        <end position="26"/>
    </location>
</feature>
<feature type="compositionally biased region" description="Low complexity" evidence="7">
    <location>
        <begin position="11"/>
        <end position="26"/>
    </location>
</feature>